<comment type="similarity">
    <text evidence="1 2">Belongs to the nucleosome assembly protein (NAP) family.</text>
</comment>
<dbReference type="InterPro" id="IPR037231">
    <property type="entry name" value="NAP-like_sf"/>
</dbReference>
<proteinExistence type="inferred from homology"/>
<dbReference type="PANTHER" id="PTHR11875">
    <property type="entry name" value="TESTIS-SPECIFIC Y-ENCODED PROTEIN"/>
    <property type="match status" value="1"/>
</dbReference>
<accession>A0AAJ5Z0N4</accession>
<dbReference type="GO" id="GO:0005634">
    <property type="term" value="C:nucleus"/>
    <property type="evidence" value="ECO:0007669"/>
    <property type="project" value="InterPro"/>
</dbReference>
<evidence type="ECO:0000313" key="5">
    <source>
        <dbReference type="Proteomes" id="UP001217582"/>
    </source>
</evidence>
<dbReference type="Proteomes" id="UP001217582">
    <property type="component" value="Chromosome 3"/>
</dbReference>
<dbReference type="GO" id="GO:0006334">
    <property type="term" value="P:nucleosome assembly"/>
    <property type="evidence" value="ECO:0007669"/>
    <property type="project" value="InterPro"/>
</dbReference>
<evidence type="ECO:0000256" key="3">
    <source>
        <dbReference type="SAM" id="MobiDB-lite"/>
    </source>
</evidence>
<protein>
    <recommendedName>
        <fullName evidence="6">Protein SET</fullName>
    </recommendedName>
</protein>
<keyword evidence="5" id="KW-1185">Reference proteome</keyword>
<organism evidence="4 5">
    <name type="scientific">Malassezia arunalokei</name>
    <dbReference type="NCBI Taxonomy" id="1514897"/>
    <lineage>
        <taxon>Eukaryota</taxon>
        <taxon>Fungi</taxon>
        <taxon>Dikarya</taxon>
        <taxon>Basidiomycota</taxon>
        <taxon>Ustilaginomycotina</taxon>
        <taxon>Malasseziomycetes</taxon>
        <taxon>Malasseziales</taxon>
        <taxon>Malasseziaceae</taxon>
        <taxon>Malassezia</taxon>
    </lineage>
</organism>
<dbReference type="InterPro" id="IPR002164">
    <property type="entry name" value="NAP_family"/>
</dbReference>
<feature type="compositionally biased region" description="Acidic residues" evidence="3">
    <location>
        <begin position="169"/>
        <end position="184"/>
    </location>
</feature>
<feature type="region of interest" description="Disordered" evidence="3">
    <location>
        <begin position="158"/>
        <end position="195"/>
    </location>
</feature>
<dbReference type="SUPFAM" id="SSF143113">
    <property type="entry name" value="NAP-like"/>
    <property type="match status" value="1"/>
</dbReference>
<dbReference type="EMBL" id="CP119918">
    <property type="protein sequence ID" value="WFD15793.1"/>
    <property type="molecule type" value="Genomic_DNA"/>
</dbReference>
<evidence type="ECO:0008006" key="6">
    <source>
        <dbReference type="Google" id="ProtNLM"/>
    </source>
</evidence>
<dbReference type="AlphaFoldDB" id="A0AAJ5Z0N4"/>
<reference evidence="4 5" key="1">
    <citation type="submission" date="2023-03" db="EMBL/GenBank/DDBJ databases">
        <title>Mating type loci evolution in Malassezia.</title>
        <authorList>
            <person name="Coelho M.A."/>
        </authorList>
    </citation>
    <scope>NUCLEOTIDE SEQUENCE [LARGE SCALE GENOMIC DNA]</scope>
    <source>
        <strain evidence="4 5">CBS 13387</strain>
    </source>
</reference>
<dbReference type="Pfam" id="PF00956">
    <property type="entry name" value="NAP"/>
    <property type="match status" value="1"/>
</dbReference>
<evidence type="ECO:0000256" key="2">
    <source>
        <dbReference type="RuleBase" id="RU003876"/>
    </source>
</evidence>
<evidence type="ECO:0000256" key="1">
    <source>
        <dbReference type="ARBA" id="ARBA00009947"/>
    </source>
</evidence>
<name>A0AAJ5Z0N4_9BASI</name>
<sequence length="265" mass="30292">MTRQPEMGMIPNAVQGEIKALEKELDAAEVEMAKYMHKLHAPILKKRADVLAKIDGFWPQALTNCVSTNVYIDDDDHALLDHVTKIEVDRDLEDPRAAKIEFHFSPNDFINDTVLIKEFKLLPEASEFTSQFDFASDTVPVKTPISWKSDEVNLSKKKPTVGNINADKEGEEDEENDEDEDDFEPGSFFSSFFDNENPQVAGSIGRAIVEDLYPNAVHHFEVPALFDQEDEDEEDEEDDEEDEDDGDREIDLEEEEKRPSKKQRK</sequence>
<gene>
    <name evidence="4" type="ORF">MARU1_001817</name>
</gene>
<dbReference type="Gene3D" id="3.30.1120.90">
    <property type="entry name" value="Nucleosome assembly protein"/>
    <property type="match status" value="1"/>
</dbReference>
<feature type="compositionally biased region" description="Acidic residues" evidence="3">
    <location>
        <begin position="227"/>
        <end position="254"/>
    </location>
</feature>
<evidence type="ECO:0000313" key="4">
    <source>
        <dbReference type="EMBL" id="WFD15793.1"/>
    </source>
</evidence>
<feature type="region of interest" description="Disordered" evidence="3">
    <location>
        <begin position="220"/>
        <end position="265"/>
    </location>
</feature>